<evidence type="ECO:0000313" key="2">
    <source>
        <dbReference type="EMBL" id="SEE46397.1"/>
    </source>
</evidence>
<organism evidence="2 3">
    <name type="scientific">Jiangella alba</name>
    <dbReference type="NCBI Taxonomy" id="561176"/>
    <lineage>
        <taxon>Bacteria</taxon>
        <taxon>Bacillati</taxon>
        <taxon>Actinomycetota</taxon>
        <taxon>Actinomycetes</taxon>
        <taxon>Jiangellales</taxon>
        <taxon>Jiangellaceae</taxon>
        <taxon>Jiangella</taxon>
    </lineage>
</organism>
<dbReference type="RefSeq" id="WP_141711843.1">
    <property type="nucleotide sequence ID" value="NZ_FNUC01000003.1"/>
</dbReference>
<evidence type="ECO:0000256" key="1">
    <source>
        <dbReference type="SAM" id="SignalP"/>
    </source>
</evidence>
<keyword evidence="3" id="KW-1185">Reference proteome</keyword>
<dbReference type="AlphaFoldDB" id="A0A1H5J293"/>
<feature type="chain" id="PRO_5038916306" description="MspA protein" evidence="1">
    <location>
        <begin position="22"/>
        <end position="172"/>
    </location>
</feature>
<dbReference type="EMBL" id="FNUC01000003">
    <property type="protein sequence ID" value="SEE46397.1"/>
    <property type="molecule type" value="Genomic_DNA"/>
</dbReference>
<protein>
    <recommendedName>
        <fullName evidence="4">MspA protein</fullName>
    </recommendedName>
</protein>
<proteinExistence type="predicted"/>
<accession>A0A1H5J293</accession>
<dbReference type="OrthoDB" id="5194895at2"/>
<gene>
    <name evidence="2" type="ORF">SAMN04488561_1403</name>
</gene>
<sequence>MKRIPAAVLASLATAALVALLASGGHGHSKGRTVIEADTMVPVDGPYVGTANPIRGVNGGGLPWQLDDADVELKSNGRIEVEVDGLVLREAAPVPPDRQGINPAPSFVAVVSCLTTVDGAATTVNVATDPFPASTRGDSEIEDRVDLPEPCIAPVVFVGPNATTWFAATGVG</sequence>
<evidence type="ECO:0008006" key="4">
    <source>
        <dbReference type="Google" id="ProtNLM"/>
    </source>
</evidence>
<keyword evidence="1" id="KW-0732">Signal</keyword>
<reference evidence="3" key="1">
    <citation type="submission" date="2016-10" db="EMBL/GenBank/DDBJ databases">
        <authorList>
            <person name="Varghese N."/>
            <person name="Submissions S."/>
        </authorList>
    </citation>
    <scope>NUCLEOTIDE SEQUENCE [LARGE SCALE GENOMIC DNA]</scope>
    <source>
        <strain evidence="3">DSM 45237</strain>
    </source>
</reference>
<evidence type="ECO:0000313" key="3">
    <source>
        <dbReference type="Proteomes" id="UP000181980"/>
    </source>
</evidence>
<name>A0A1H5J293_9ACTN</name>
<dbReference type="STRING" id="561176.SAMN04488561_1403"/>
<feature type="signal peptide" evidence="1">
    <location>
        <begin position="1"/>
        <end position="21"/>
    </location>
</feature>
<dbReference type="Proteomes" id="UP000181980">
    <property type="component" value="Unassembled WGS sequence"/>
</dbReference>